<reference evidence="12" key="1">
    <citation type="submission" date="2021-07" db="EMBL/GenBank/DDBJ databases">
        <title>Roseobacter insulae sp. nov., isolated from a tidal flat.</title>
        <authorList>
            <person name="Park S."/>
            <person name="Yoon J.-H."/>
        </authorList>
    </citation>
    <scope>NUCLEOTIDE SEQUENCE</scope>
    <source>
        <strain evidence="12">YSTF-M11</strain>
    </source>
</reference>
<dbReference type="EC" id="2.7.13.3" evidence="2"/>
<keyword evidence="7" id="KW-0067">ATP-binding</keyword>
<dbReference type="NCBIfam" id="TIGR00229">
    <property type="entry name" value="sensory_box"/>
    <property type="match status" value="1"/>
</dbReference>
<evidence type="ECO:0000256" key="7">
    <source>
        <dbReference type="ARBA" id="ARBA00022840"/>
    </source>
</evidence>
<dbReference type="SMART" id="SM00091">
    <property type="entry name" value="PAS"/>
    <property type="match status" value="3"/>
</dbReference>
<evidence type="ECO:0000256" key="1">
    <source>
        <dbReference type="ARBA" id="ARBA00000085"/>
    </source>
</evidence>
<dbReference type="InterPro" id="IPR003661">
    <property type="entry name" value="HisK_dim/P_dom"/>
</dbReference>
<sequence>MNKAVSSNDHEDPRPLRDALEALTEGVAVFDRNMILVACNQRYVDQFPRAADVIVPGVHWDDMLTACLERGEYDDRFDDTQAFLNRASHHRVNFDRDVIAEHSDGRAYQVRFQPTSDGGHVVMRRDVTEHHAVDTMVHDRETLLATVMDTSPVAIVMSHLDDGKITYRSQEARAIFGETKFAVEHHPSKEAYETFIEALVRGDATGASHVTCQRKDGTTFEASFAGRIVEFTGRDFVVTALTDITEQLERDALIRQVLQACPAPIRMIYVDTGETLFCSPETQALFGDAVSIEDYYVDPADRDRYLQELYENGTVKEFKAQYYNRHRKPFWCAVSARLIRYNGRDAIVSHSRDLTEELKIEAELNSQREKIYQTEKMSALGELLAGVAHELNNPLSVVVGHSLMLREDTADPDVLRQVTKIGSAAERCAKIVKTFLSMARQQPSRTEEADINEIIQIAVDVARYGDLGNTLDITCDLSPDLPTCMADGDQVTQVVVNLLLNAAQAMHGSNTGDRVVVATRKNDQSGDIVITVEDNGPGIPKAQQSRVFEPFFTTKDVGNGTGIGLTLCHRIVLSHNGNIWIDKKFTDGTRFVIELPAHHEKRSGDQKEAQVPTHAPKAAKVLIVDDEIDVAELNAEILMRAGYEVDVANKAKRGIELLGSGPYDLILSDLNMPEIDGRGFFEAIKADFPHLINRIGFVTGDTMGTSSQTFLKEAKSPFLEKPVSPNELRSFVAGILQAAGGDA</sequence>
<dbReference type="InterPro" id="IPR001789">
    <property type="entry name" value="Sig_transdc_resp-reg_receiver"/>
</dbReference>
<dbReference type="InterPro" id="IPR005467">
    <property type="entry name" value="His_kinase_dom"/>
</dbReference>
<keyword evidence="3 9" id="KW-0597">Phosphoprotein</keyword>
<dbReference type="PANTHER" id="PTHR43065:SF10">
    <property type="entry name" value="PEROXIDE STRESS-ACTIVATED HISTIDINE KINASE MAK3"/>
    <property type="match status" value="1"/>
</dbReference>
<dbReference type="SMART" id="SM00448">
    <property type="entry name" value="REC"/>
    <property type="match status" value="1"/>
</dbReference>
<dbReference type="SMART" id="SM00387">
    <property type="entry name" value="HATPase_c"/>
    <property type="match status" value="1"/>
</dbReference>
<keyword evidence="6" id="KW-0418">Kinase</keyword>
<gene>
    <name evidence="12" type="ORF">KX928_19660</name>
</gene>
<dbReference type="SMART" id="SM00388">
    <property type="entry name" value="HisKA"/>
    <property type="match status" value="1"/>
</dbReference>
<dbReference type="RefSeq" id="WP_219506128.1">
    <property type="nucleotide sequence ID" value="NZ_JAHXDN010000006.1"/>
</dbReference>
<name>A0A9X1K4S4_9RHOB</name>
<comment type="caution">
    <text evidence="12">The sequence shown here is derived from an EMBL/GenBank/DDBJ whole genome shotgun (WGS) entry which is preliminary data.</text>
</comment>
<keyword evidence="13" id="KW-1185">Reference proteome</keyword>
<dbReference type="Pfam" id="PF00072">
    <property type="entry name" value="Response_reg"/>
    <property type="match status" value="1"/>
</dbReference>
<dbReference type="EMBL" id="JAHXDN010000006">
    <property type="protein sequence ID" value="MBW4710007.1"/>
    <property type="molecule type" value="Genomic_DNA"/>
</dbReference>
<dbReference type="Pfam" id="PF13426">
    <property type="entry name" value="PAS_9"/>
    <property type="match status" value="2"/>
</dbReference>
<feature type="modified residue" description="4-aspartylphosphate" evidence="9">
    <location>
        <position position="669"/>
    </location>
</feature>
<evidence type="ECO:0000256" key="2">
    <source>
        <dbReference type="ARBA" id="ARBA00012438"/>
    </source>
</evidence>
<keyword evidence="8" id="KW-0902">Two-component regulatory system</keyword>
<dbReference type="PROSITE" id="PS50110">
    <property type="entry name" value="RESPONSE_REGULATORY"/>
    <property type="match status" value="1"/>
</dbReference>
<protein>
    <recommendedName>
        <fullName evidence="2">histidine kinase</fullName>
        <ecNumber evidence="2">2.7.13.3</ecNumber>
    </recommendedName>
</protein>
<evidence type="ECO:0000256" key="5">
    <source>
        <dbReference type="ARBA" id="ARBA00022741"/>
    </source>
</evidence>
<dbReference type="InterPro" id="IPR000014">
    <property type="entry name" value="PAS"/>
</dbReference>
<evidence type="ECO:0000256" key="8">
    <source>
        <dbReference type="ARBA" id="ARBA00023012"/>
    </source>
</evidence>
<dbReference type="GO" id="GO:0000155">
    <property type="term" value="F:phosphorelay sensor kinase activity"/>
    <property type="evidence" value="ECO:0007669"/>
    <property type="project" value="InterPro"/>
</dbReference>
<evidence type="ECO:0000256" key="9">
    <source>
        <dbReference type="PROSITE-ProRule" id="PRU00169"/>
    </source>
</evidence>
<organism evidence="12 13">
    <name type="scientific">Roseobacter insulae</name>
    <dbReference type="NCBI Taxonomy" id="2859783"/>
    <lineage>
        <taxon>Bacteria</taxon>
        <taxon>Pseudomonadati</taxon>
        <taxon>Pseudomonadota</taxon>
        <taxon>Alphaproteobacteria</taxon>
        <taxon>Rhodobacterales</taxon>
        <taxon>Roseobacteraceae</taxon>
        <taxon>Roseobacter</taxon>
    </lineage>
</organism>
<dbReference type="InterPro" id="IPR003594">
    <property type="entry name" value="HATPase_dom"/>
</dbReference>
<dbReference type="Pfam" id="PF02518">
    <property type="entry name" value="HATPase_c"/>
    <property type="match status" value="1"/>
</dbReference>
<dbReference type="Pfam" id="PF00512">
    <property type="entry name" value="HisKA"/>
    <property type="match status" value="1"/>
</dbReference>
<evidence type="ECO:0000256" key="4">
    <source>
        <dbReference type="ARBA" id="ARBA00022679"/>
    </source>
</evidence>
<comment type="catalytic activity">
    <reaction evidence="1">
        <text>ATP + protein L-histidine = ADP + protein N-phospho-L-histidine.</text>
        <dbReference type="EC" id="2.7.13.3"/>
    </reaction>
</comment>
<dbReference type="GO" id="GO:0005524">
    <property type="term" value="F:ATP binding"/>
    <property type="evidence" value="ECO:0007669"/>
    <property type="project" value="UniProtKB-KW"/>
</dbReference>
<dbReference type="Pfam" id="PF12860">
    <property type="entry name" value="PAS_7"/>
    <property type="match status" value="1"/>
</dbReference>
<evidence type="ECO:0000256" key="6">
    <source>
        <dbReference type="ARBA" id="ARBA00022777"/>
    </source>
</evidence>
<dbReference type="PROSITE" id="PS50109">
    <property type="entry name" value="HIS_KIN"/>
    <property type="match status" value="1"/>
</dbReference>
<feature type="domain" description="Response regulatory" evidence="11">
    <location>
        <begin position="620"/>
        <end position="736"/>
    </location>
</feature>
<dbReference type="PANTHER" id="PTHR43065">
    <property type="entry name" value="SENSOR HISTIDINE KINASE"/>
    <property type="match status" value="1"/>
</dbReference>
<keyword evidence="4" id="KW-0808">Transferase</keyword>
<evidence type="ECO:0000256" key="3">
    <source>
        <dbReference type="ARBA" id="ARBA00022553"/>
    </source>
</evidence>
<dbReference type="Proteomes" id="UP001138661">
    <property type="component" value="Unassembled WGS sequence"/>
</dbReference>
<evidence type="ECO:0000313" key="12">
    <source>
        <dbReference type="EMBL" id="MBW4710007.1"/>
    </source>
</evidence>
<dbReference type="CDD" id="cd00082">
    <property type="entry name" value="HisKA"/>
    <property type="match status" value="1"/>
</dbReference>
<evidence type="ECO:0000313" key="13">
    <source>
        <dbReference type="Proteomes" id="UP001138661"/>
    </source>
</evidence>
<dbReference type="CDD" id="cd00156">
    <property type="entry name" value="REC"/>
    <property type="match status" value="1"/>
</dbReference>
<evidence type="ECO:0000259" key="11">
    <source>
        <dbReference type="PROSITE" id="PS50110"/>
    </source>
</evidence>
<dbReference type="AlphaFoldDB" id="A0A9X1K4S4"/>
<proteinExistence type="predicted"/>
<evidence type="ECO:0000259" key="10">
    <source>
        <dbReference type="PROSITE" id="PS50109"/>
    </source>
</evidence>
<accession>A0A9X1K4S4</accession>
<keyword evidence="5" id="KW-0547">Nucleotide-binding</keyword>
<feature type="domain" description="Histidine kinase" evidence="10">
    <location>
        <begin position="386"/>
        <end position="599"/>
    </location>
</feature>